<feature type="domain" description="Tyrosine specific protein phosphatases" evidence="3">
    <location>
        <begin position="638"/>
        <end position="713"/>
    </location>
</feature>
<dbReference type="PANTHER" id="PTHR46163:SF15">
    <property type="entry name" value="TYROSINE-PROTEIN PHOSPHATASE DOMAIN-CONTAINING PROTEIN"/>
    <property type="match status" value="1"/>
</dbReference>
<evidence type="ECO:0000259" key="2">
    <source>
        <dbReference type="PROSITE" id="PS50055"/>
    </source>
</evidence>
<dbReference type="SUPFAM" id="SSF52799">
    <property type="entry name" value="(Phosphotyrosine protein) phosphatases II"/>
    <property type="match status" value="1"/>
</dbReference>
<feature type="domain" description="Tyrosine-protein phosphatase" evidence="2">
    <location>
        <begin position="470"/>
        <end position="722"/>
    </location>
</feature>
<feature type="compositionally biased region" description="Polar residues" evidence="1">
    <location>
        <begin position="399"/>
        <end position="410"/>
    </location>
</feature>
<protein>
    <submittedName>
        <fullName evidence="5">DUF295 domain-containing protein</fullName>
    </submittedName>
</protein>
<dbReference type="InterPro" id="IPR016130">
    <property type="entry name" value="Tyr_Pase_AS"/>
</dbReference>
<dbReference type="PANTHER" id="PTHR46163">
    <property type="entry name" value="TYROSINE-PROTEIN PHOSPHATASE-RELATED"/>
    <property type="match status" value="1"/>
</dbReference>
<feature type="region of interest" description="Disordered" evidence="1">
    <location>
        <begin position="359"/>
        <end position="420"/>
    </location>
</feature>
<dbReference type="SMART" id="SM00194">
    <property type="entry name" value="PTPc"/>
    <property type="match status" value="1"/>
</dbReference>
<dbReference type="PROSITE" id="PS50055">
    <property type="entry name" value="TYR_PHOSPHATASE_PTP"/>
    <property type="match status" value="1"/>
</dbReference>
<feature type="region of interest" description="Disordered" evidence="1">
    <location>
        <begin position="754"/>
        <end position="774"/>
    </location>
</feature>
<dbReference type="CDD" id="cd00047">
    <property type="entry name" value="PTPc"/>
    <property type="match status" value="1"/>
</dbReference>
<proteinExistence type="predicted"/>
<dbReference type="PROSITE" id="PS50056">
    <property type="entry name" value="TYR_PHOSPHATASE_2"/>
    <property type="match status" value="1"/>
</dbReference>
<dbReference type="InterPro" id="IPR052782">
    <property type="entry name" value="Oocyte-zygote_transition_reg"/>
</dbReference>
<feature type="compositionally biased region" description="Basic and acidic residues" evidence="1">
    <location>
        <begin position="371"/>
        <end position="385"/>
    </location>
</feature>
<dbReference type="eggNOG" id="KOG0789">
    <property type="taxonomic scope" value="Eukaryota"/>
</dbReference>
<dbReference type="InterPro" id="IPR000387">
    <property type="entry name" value="Tyr_Pase_dom"/>
</dbReference>
<dbReference type="Pfam" id="PF00102">
    <property type="entry name" value="Y_phosphatase"/>
    <property type="match status" value="1"/>
</dbReference>
<evidence type="ECO:0000259" key="3">
    <source>
        <dbReference type="PROSITE" id="PS50056"/>
    </source>
</evidence>
<dbReference type="SMART" id="SM00404">
    <property type="entry name" value="PTPc_motif"/>
    <property type="match status" value="1"/>
</dbReference>
<accession>A0A1I7SX58</accession>
<dbReference type="Gene3D" id="3.90.190.10">
    <property type="entry name" value="Protein tyrosine phosphatase superfamily"/>
    <property type="match status" value="1"/>
</dbReference>
<dbReference type="InterPro" id="IPR029021">
    <property type="entry name" value="Prot-tyrosine_phosphatase-like"/>
</dbReference>
<dbReference type="Proteomes" id="UP000095284">
    <property type="component" value="Unplaced"/>
</dbReference>
<dbReference type="PRINTS" id="PR00700">
    <property type="entry name" value="PRTYPHPHTASE"/>
</dbReference>
<dbReference type="WBParaSite" id="BXY_1764100.1">
    <property type="protein sequence ID" value="BXY_1764100.1"/>
    <property type="gene ID" value="BXY_1764100"/>
</dbReference>
<name>A0A1I7SX58_BURXY</name>
<sequence length="774" mass="89198">MLLTLLQRLPVEIQKHVAEKLSIVDVVHEEERLPASMLCLFKDRFEFACRANNLKPSLMEYTPWRFLGSLTLDHLNDRTLTESELPLWWSIASYPITGNRLLIPEMNARPFYAVGYNRLTIFIKYLRPKVASRFPRCTRVIDRRIERNMRGQGRLYLTLGNEFDLEMQKEHGIDCFESSIQVHSYFGGLLEMVFDENDVLFYSSHDRQVGRLEVYRKDLTSPDPPMLIYSLAKECTLYQLSVFGNMMCIYAEHPRTHPRRAPDSRQRLYMVDLISGSVKKKKNMRNMSIEAQMITYNNKIIFLKQDKINYYTGFSIVYDMTTLFPAANGCQILSDLHHQPTGFVVLGYEMCRPKKKVERISPIRETPTPTPKKESGDENNDEKASKRNSKKSSKSAKSQGNNPMDPSNPTKDPKLPTQADDWSEENEAVIMSMGESLRSTRSSRKKRSGFQNKPEFRYALSFCNVGIEGLVQEFNTLRNYQAPDVTYNEFLRNKGSNRYADVPCLDPPKGDNILDSGYYHGNFVYFPQDENPRFPRYLICQGPLELTTVVFYDVVKRNGISCILMLCDWNENGKAKCFNYLPKDEETSKLFDISIPTVVEEENAPEGTTVRQCNWKGLDVTHIQWTGWPDHCGPVTSKPVFQLLELSKKYNKDKKKPVLVHCSAGIGRSGTLLALDLLKENFKNFDDNCKIPEILKYLRKYRAKAIQTAPQYVFLHIAFLDLLVEKYGPSVETAKMKTFRRRYAKYTNIVAQKQPVHPKPVGETGKAENSPAKQ</sequence>
<dbReference type="InterPro" id="IPR003595">
    <property type="entry name" value="Tyr_Pase_cat"/>
</dbReference>
<dbReference type="GO" id="GO:0004725">
    <property type="term" value="F:protein tyrosine phosphatase activity"/>
    <property type="evidence" value="ECO:0007669"/>
    <property type="project" value="InterPro"/>
</dbReference>
<organism evidence="4 5">
    <name type="scientific">Bursaphelenchus xylophilus</name>
    <name type="common">Pinewood nematode worm</name>
    <name type="synonym">Aphelenchoides xylophilus</name>
    <dbReference type="NCBI Taxonomy" id="6326"/>
    <lineage>
        <taxon>Eukaryota</taxon>
        <taxon>Metazoa</taxon>
        <taxon>Ecdysozoa</taxon>
        <taxon>Nematoda</taxon>
        <taxon>Chromadorea</taxon>
        <taxon>Rhabditida</taxon>
        <taxon>Tylenchina</taxon>
        <taxon>Tylenchomorpha</taxon>
        <taxon>Aphelenchoidea</taxon>
        <taxon>Aphelenchoididae</taxon>
        <taxon>Bursaphelenchus</taxon>
    </lineage>
</organism>
<evidence type="ECO:0000256" key="1">
    <source>
        <dbReference type="SAM" id="MobiDB-lite"/>
    </source>
</evidence>
<dbReference type="PROSITE" id="PS00383">
    <property type="entry name" value="TYR_PHOSPHATASE_1"/>
    <property type="match status" value="1"/>
</dbReference>
<reference evidence="5" key="1">
    <citation type="submission" date="2016-11" db="UniProtKB">
        <authorList>
            <consortium name="WormBaseParasite"/>
        </authorList>
    </citation>
    <scope>IDENTIFICATION</scope>
</reference>
<dbReference type="AlphaFoldDB" id="A0A1I7SX58"/>
<evidence type="ECO:0000313" key="4">
    <source>
        <dbReference type="Proteomes" id="UP000095284"/>
    </source>
</evidence>
<evidence type="ECO:0000313" key="5">
    <source>
        <dbReference type="WBParaSite" id="BXY_1764100.1"/>
    </source>
</evidence>
<dbReference type="InterPro" id="IPR000242">
    <property type="entry name" value="PTP_cat"/>
</dbReference>